<proteinExistence type="predicted"/>
<dbReference type="AlphaFoldDB" id="A0AAW2ZIP6"/>
<feature type="compositionally biased region" description="Polar residues" evidence="1">
    <location>
        <begin position="102"/>
        <end position="127"/>
    </location>
</feature>
<dbReference type="Proteomes" id="UP001431209">
    <property type="component" value="Unassembled WGS sequence"/>
</dbReference>
<evidence type="ECO:0000313" key="2">
    <source>
        <dbReference type="EMBL" id="KAL0489016.1"/>
    </source>
</evidence>
<feature type="compositionally biased region" description="Basic and acidic residues" evidence="1">
    <location>
        <begin position="141"/>
        <end position="158"/>
    </location>
</feature>
<comment type="caution">
    <text evidence="2">The sequence shown here is derived from an EMBL/GenBank/DDBJ whole genome shotgun (WGS) entry which is preliminary data.</text>
</comment>
<feature type="compositionally biased region" description="Basic and acidic residues" evidence="1">
    <location>
        <begin position="87"/>
        <end position="100"/>
    </location>
</feature>
<feature type="region of interest" description="Disordered" evidence="1">
    <location>
        <begin position="1"/>
        <end position="158"/>
    </location>
</feature>
<accession>A0AAW2ZIP6</accession>
<name>A0AAW2ZIP6_9EUKA</name>
<feature type="compositionally biased region" description="Polar residues" evidence="1">
    <location>
        <begin position="33"/>
        <end position="59"/>
    </location>
</feature>
<protein>
    <submittedName>
        <fullName evidence="2">Uncharacterized protein</fullName>
    </submittedName>
</protein>
<reference evidence="2 3" key="1">
    <citation type="submission" date="2024-03" db="EMBL/GenBank/DDBJ databases">
        <title>The Acrasis kona genome and developmental transcriptomes reveal deep origins of eukaryotic multicellular pathways.</title>
        <authorList>
            <person name="Sheikh S."/>
            <person name="Fu C.-J."/>
            <person name="Brown M.W."/>
            <person name="Baldauf S.L."/>
        </authorList>
    </citation>
    <scope>NUCLEOTIDE SEQUENCE [LARGE SCALE GENOMIC DNA]</scope>
    <source>
        <strain evidence="2 3">ATCC MYA-3509</strain>
    </source>
</reference>
<evidence type="ECO:0000313" key="3">
    <source>
        <dbReference type="Proteomes" id="UP001431209"/>
    </source>
</evidence>
<evidence type="ECO:0000256" key="1">
    <source>
        <dbReference type="SAM" id="MobiDB-lite"/>
    </source>
</evidence>
<dbReference type="EMBL" id="JAOPGA020001506">
    <property type="protein sequence ID" value="KAL0489016.1"/>
    <property type="molecule type" value="Genomic_DNA"/>
</dbReference>
<keyword evidence="3" id="KW-1185">Reference proteome</keyword>
<sequence>MLTRRYISSIRQFSRYANPLYSKSQKPYDKSNSDQSGNPSINKQSTQLGEQQSPTQGSTLKPKPVATTGADKDKPMNYFPDQGVESVHGKDKPVNKHEQPVPDTNQPKDNSIFDQSGNAQVNKQASQLDDKDKPMNYYPDLEEKDKNDKDKPLKMQEK</sequence>
<organism evidence="2 3">
    <name type="scientific">Acrasis kona</name>
    <dbReference type="NCBI Taxonomy" id="1008807"/>
    <lineage>
        <taxon>Eukaryota</taxon>
        <taxon>Discoba</taxon>
        <taxon>Heterolobosea</taxon>
        <taxon>Tetramitia</taxon>
        <taxon>Eutetramitia</taxon>
        <taxon>Acrasidae</taxon>
        <taxon>Acrasis</taxon>
    </lineage>
</organism>
<gene>
    <name evidence="2" type="ORF">AKO1_009086</name>
</gene>